<dbReference type="RefSeq" id="WP_085286165.1">
    <property type="nucleotide sequence ID" value="NZ_FOBI01000031.1"/>
</dbReference>
<feature type="domain" description="Antitoxin Xre/MbcA/ParS-like toxin-binding" evidence="1">
    <location>
        <begin position="23"/>
        <end position="65"/>
    </location>
</feature>
<sequence>MEASEELLSVLKDHPAIHKSINEIFTKPESALSWLNKPRPQLLGKTPLEVTKTEPEKVEDLIYRIKTGDFS</sequence>
<gene>
    <name evidence="2" type="ORF">SAMN05216262_1315</name>
</gene>
<organism evidence="2 3">
    <name type="scientific">Colwellia chukchiensis</name>
    <dbReference type="NCBI Taxonomy" id="641665"/>
    <lineage>
        <taxon>Bacteria</taxon>
        <taxon>Pseudomonadati</taxon>
        <taxon>Pseudomonadota</taxon>
        <taxon>Gammaproteobacteria</taxon>
        <taxon>Alteromonadales</taxon>
        <taxon>Colwelliaceae</taxon>
        <taxon>Colwellia</taxon>
    </lineage>
</organism>
<dbReference type="InterPro" id="IPR024467">
    <property type="entry name" value="Xre/MbcA/ParS-like_toxin-bd"/>
</dbReference>
<name>A0A1H7TZF5_9GAMM</name>
<reference evidence="3" key="1">
    <citation type="submission" date="2016-10" db="EMBL/GenBank/DDBJ databases">
        <authorList>
            <person name="Varghese N."/>
            <person name="Submissions S."/>
        </authorList>
    </citation>
    <scope>NUCLEOTIDE SEQUENCE [LARGE SCALE GENOMIC DNA]</scope>
    <source>
        <strain evidence="3">CGMCC 1.9127</strain>
    </source>
</reference>
<dbReference type="AlphaFoldDB" id="A0A1H7TZF5"/>
<keyword evidence="3" id="KW-1185">Reference proteome</keyword>
<dbReference type="Pfam" id="PF09722">
    <property type="entry name" value="Xre_MbcA_ParS_C"/>
    <property type="match status" value="1"/>
</dbReference>
<dbReference type="Proteomes" id="UP000199297">
    <property type="component" value="Unassembled WGS sequence"/>
</dbReference>
<accession>A0A1H7TZF5</accession>
<dbReference type="EMBL" id="FOBI01000031">
    <property type="protein sequence ID" value="SEL89935.1"/>
    <property type="molecule type" value="Genomic_DNA"/>
</dbReference>
<evidence type="ECO:0000313" key="3">
    <source>
        <dbReference type="Proteomes" id="UP000199297"/>
    </source>
</evidence>
<evidence type="ECO:0000259" key="1">
    <source>
        <dbReference type="Pfam" id="PF09722"/>
    </source>
</evidence>
<dbReference type="OrthoDB" id="6402780at2"/>
<evidence type="ECO:0000313" key="2">
    <source>
        <dbReference type="EMBL" id="SEL89935.1"/>
    </source>
</evidence>
<proteinExistence type="predicted"/>
<protein>
    <recommendedName>
        <fullName evidence="1">Antitoxin Xre/MbcA/ParS-like toxin-binding domain-containing protein</fullName>
    </recommendedName>
</protein>